<dbReference type="RefSeq" id="WP_055580114.1">
    <property type="nucleotide sequence ID" value="NZ_LKTM01000339.1"/>
</dbReference>
<dbReference type="Pfam" id="PF21274">
    <property type="entry name" value="Rng_hyd_C"/>
    <property type="match status" value="1"/>
</dbReference>
<gene>
    <name evidence="5" type="ORF">AO501_10895</name>
</gene>
<keyword evidence="3" id="KW-0274">FAD</keyword>
<keyword evidence="2" id="KW-0285">Flavoprotein</keyword>
<evidence type="ECO:0000256" key="3">
    <source>
        <dbReference type="ARBA" id="ARBA00022827"/>
    </source>
</evidence>
<dbReference type="InterPro" id="IPR002938">
    <property type="entry name" value="FAD-bd"/>
</dbReference>
<dbReference type="Pfam" id="PF01494">
    <property type="entry name" value="FAD_binding_3"/>
    <property type="match status" value="1"/>
</dbReference>
<comment type="caution">
    <text evidence="5">The sequence shown here is derived from an EMBL/GenBank/DDBJ whole genome shotgun (WGS) entry which is preliminary data.</text>
</comment>
<dbReference type="InterPro" id="IPR050641">
    <property type="entry name" value="RIFMO-like"/>
</dbReference>
<dbReference type="AlphaFoldDB" id="A0A0Q2MB94"/>
<keyword evidence="5" id="KW-0560">Oxidoreductase</keyword>
<evidence type="ECO:0000256" key="2">
    <source>
        <dbReference type="ARBA" id="ARBA00022630"/>
    </source>
</evidence>
<evidence type="ECO:0000259" key="4">
    <source>
        <dbReference type="Pfam" id="PF01494"/>
    </source>
</evidence>
<dbReference type="STRING" id="1778.A9W97_09060"/>
<organism evidence="5 6">
    <name type="scientific">Mycobacterium gordonae</name>
    <dbReference type="NCBI Taxonomy" id="1778"/>
    <lineage>
        <taxon>Bacteria</taxon>
        <taxon>Bacillati</taxon>
        <taxon>Actinomycetota</taxon>
        <taxon>Actinomycetes</taxon>
        <taxon>Mycobacteriales</taxon>
        <taxon>Mycobacteriaceae</taxon>
        <taxon>Mycobacterium</taxon>
    </lineage>
</organism>
<evidence type="ECO:0000256" key="1">
    <source>
        <dbReference type="ARBA" id="ARBA00001974"/>
    </source>
</evidence>
<accession>A0A0Q2MB94</accession>
<dbReference type="Gene3D" id="3.30.70.2450">
    <property type="match status" value="1"/>
</dbReference>
<comment type="cofactor">
    <cofactor evidence="1">
        <name>FAD</name>
        <dbReference type="ChEBI" id="CHEBI:57692"/>
    </cofactor>
</comment>
<name>A0A0Q2MB94_MYCGO</name>
<proteinExistence type="predicted"/>
<feature type="domain" description="FAD-binding" evidence="4">
    <location>
        <begin position="7"/>
        <end position="341"/>
    </location>
</feature>
<dbReference type="Gene3D" id="3.40.30.120">
    <property type="match status" value="1"/>
</dbReference>
<dbReference type="PANTHER" id="PTHR43004:SF19">
    <property type="entry name" value="BINDING MONOOXYGENASE, PUTATIVE (JCVI)-RELATED"/>
    <property type="match status" value="1"/>
</dbReference>
<dbReference type="SUPFAM" id="SSF51905">
    <property type="entry name" value="FAD/NAD(P)-binding domain"/>
    <property type="match status" value="1"/>
</dbReference>
<dbReference type="GO" id="GO:0016709">
    <property type="term" value="F:oxidoreductase activity, acting on paired donors, with incorporation or reduction of molecular oxygen, NAD(P)H as one donor, and incorporation of one atom of oxygen"/>
    <property type="evidence" value="ECO:0007669"/>
    <property type="project" value="UniProtKB-ARBA"/>
</dbReference>
<dbReference type="EMBL" id="LKTM01000339">
    <property type="protein sequence ID" value="KQH77071.1"/>
    <property type="molecule type" value="Genomic_DNA"/>
</dbReference>
<keyword evidence="5" id="KW-0503">Monooxygenase</keyword>
<evidence type="ECO:0000313" key="5">
    <source>
        <dbReference type="EMBL" id="KQH77071.1"/>
    </source>
</evidence>
<sequence>MTTFETDTDVAVIGAGPTGLMLAGELAMRGVRVQVMERRAEEPNITRAFAMHARTLELLDARGLIDEILTRGFRVGEVAPIPGATVSLADELQTRYPFILMVPQSGTERVLAAHAQRLGASILRGAELAGLAQDGDRVTLTLAGGDTLRARYVVGCDGAHSAVRRLLGVDFVGKQYQTHIMLADVRLTRPPAEPMFARTNAEGVVLVLPFGDGWYRAIAWDRRREHEPLSEPVTAAQIRDAIGRIAGEDFGLSEMRWSSRFLSERRQARHYRVGRVFLAGDAAHVHSPIGGQGMNTGIGDAMNLGWKLALSVGGVLDGRARESLLDSYEFERHPVGAEVLAMTDMLNQLVLGRSALRRVLQRFAIRTILRFPRSRRTAAQRLSGIGIAYARPSRAGNPLVGHRMPDIDCDGGRLYEVLRSGRFVLLTGGGVTVDWPGVERVQHSDETQPAVVLVRPDGYVAWASRRVPAPAEITETLTRWCGEKKAGLSGEQPGYAVRNLGAREESRGYHS</sequence>
<dbReference type="Gene3D" id="3.50.50.60">
    <property type="entry name" value="FAD/NAD(P)-binding domain"/>
    <property type="match status" value="1"/>
</dbReference>
<protein>
    <submittedName>
        <fullName evidence="5">Monooxygenase</fullName>
    </submittedName>
</protein>
<dbReference type="PANTHER" id="PTHR43004">
    <property type="entry name" value="TRK SYSTEM POTASSIUM UPTAKE PROTEIN"/>
    <property type="match status" value="1"/>
</dbReference>
<evidence type="ECO:0000313" key="6">
    <source>
        <dbReference type="Proteomes" id="UP000051677"/>
    </source>
</evidence>
<dbReference type="OrthoDB" id="8670884at2"/>
<dbReference type="GO" id="GO:0071949">
    <property type="term" value="F:FAD binding"/>
    <property type="evidence" value="ECO:0007669"/>
    <property type="project" value="InterPro"/>
</dbReference>
<dbReference type="InterPro" id="IPR036188">
    <property type="entry name" value="FAD/NAD-bd_sf"/>
</dbReference>
<dbReference type="PRINTS" id="PR00420">
    <property type="entry name" value="RNGMNOXGNASE"/>
</dbReference>
<dbReference type="Proteomes" id="UP000051677">
    <property type="component" value="Unassembled WGS sequence"/>
</dbReference>
<reference evidence="5 6" key="1">
    <citation type="submission" date="2015-10" db="EMBL/GenBank/DDBJ databases">
        <title>Mycobacterium gordonae draft genome assembly.</title>
        <authorList>
            <person name="Ustinova V."/>
            <person name="Smirnova T."/>
            <person name="Blagodatskikh K."/>
            <person name="Varlamov D."/>
            <person name="Larionova E."/>
            <person name="Chernousova L."/>
        </authorList>
    </citation>
    <scope>NUCLEOTIDE SEQUENCE [LARGE SCALE GENOMIC DNA]</scope>
    <source>
        <strain evidence="5 6">CTRI 14-8773</strain>
    </source>
</reference>